<keyword evidence="1" id="KW-0812">Transmembrane</keyword>
<proteinExistence type="predicted"/>
<dbReference type="AlphaFoldDB" id="A0A1X2H1N3"/>
<keyword evidence="2" id="KW-0328">Glycosyltransferase</keyword>
<dbReference type="InterPro" id="IPR029164">
    <property type="entry name" value="PIG-Y"/>
</dbReference>
<dbReference type="PANTHER" id="PTHR36485:SF1">
    <property type="entry name" value="TRANSMEMBRANE PROTEIN"/>
    <property type="match status" value="1"/>
</dbReference>
<dbReference type="Proteomes" id="UP000242180">
    <property type="component" value="Unassembled WGS sequence"/>
</dbReference>
<reference evidence="2 3" key="1">
    <citation type="submission" date="2016-07" db="EMBL/GenBank/DDBJ databases">
        <title>Pervasive Adenine N6-methylation of Active Genes in Fungi.</title>
        <authorList>
            <consortium name="DOE Joint Genome Institute"/>
            <person name="Mondo S.J."/>
            <person name="Dannebaum R.O."/>
            <person name="Kuo R.C."/>
            <person name="Labutti K."/>
            <person name="Haridas S."/>
            <person name="Kuo A."/>
            <person name="Salamov A."/>
            <person name="Ahrendt S.R."/>
            <person name="Lipzen A."/>
            <person name="Sullivan W."/>
            <person name="Andreopoulos W.B."/>
            <person name="Clum A."/>
            <person name="Lindquist E."/>
            <person name="Daum C."/>
            <person name="Ramamoorthy G.K."/>
            <person name="Gryganskyi A."/>
            <person name="Culley D."/>
            <person name="Magnuson J.K."/>
            <person name="James T.Y."/>
            <person name="O'Malley M.A."/>
            <person name="Stajich J.E."/>
            <person name="Spatafora J.W."/>
            <person name="Visel A."/>
            <person name="Grigoriev I.V."/>
        </authorList>
    </citation>
    <scope>NUCLEOTIDE SEQUENCE [LARGE SCALE GENOMIC DNA]</scope>
    <source>
        <strain evidence="2 3">NRRL 2496</strain>
    </source>
</reference>
<protein>
    <submittedName>
        <fullName evidence="2">Phosphatidylinositol N-acetylglucosaminyltransferase subunit Y-domain-containing protein</fullName>
    </submittedName>
</protein>
<accession>A0A1X2H1N3</accession>
<dbReference type="PANTHER" id="PTHR36485">
    <property type="entry name" value="OS01G0939000 PROTEIN"/>
    <property type="match status" value="1"/>
</dbReference>
<name>A0A1X2H1N3_SYNRA</name>
<gene>
    <name evidence="2" type="ORF">BCR43DRAFT_498918</name>
</gene>
<feature type="transmembrane region" description="Helical" evidence="1">
    <location>
        <begin position="87"/>
        <end position="108"/>
    </location>
</feature>
<dbReference type="OrthoDB" id="2157498at2759"/>
<dbReference type="Pfam" id="PF15159">
    <property type="entry name" value="PIG-Y"/>
    <property type="match status" value="1"/>
</dbReference>
<feature type="transmembrane region" description="Helical" evidence="1">
    <location>
        <begin position="44"/>
        <end position="66"/>
    </location>
</feature>
<dbReference type="GO" id="GO:0016757">
    <property type="term" value="F:glycosyltransferase activity"/>
    <property type="evidence" value="ECO:0007669"/>
    <property type="project" value="UniProtKB-KW"/>
</dbReference>
<evidence type="ECO:0000256" key="1">
    <source>
        <dbReference type="SAM" id="Phobius"/>
    </source>
</evidence>
<dbReference type="EMBL" id="MCGN01000011">
    <property type="protein sequence ID" value="ORY91337.1"/>
    <property type="molecule type" value="Genomic_DNA"/>
</dbReference>
<comment type="caution">
    <text evidence="2">The sequence shown here is derived from an EMBL/GenBank/DDBJ whole genome shotgun (WGS) entry which is preliminary data.</text>
</comment>
<keyword evidence="3" id="KW-1185">Reference proteome</keyword>
<keyword evidence="1" id="KW-1133">Transmembrane helix</keyword>
<keyword evidence="2" id="KW-0808">Transferase</keyword>
<keyword evidence="1" id="KW-0472">Membrane</keyword>
<organism evidence="2 3">
    <name type="scientific">Syncephalastrum racemosum</name>
    <name type="common">Filamentous fungus</name>
    <dbReference type="NCBI Taxonomy" id="13706"/>
    <lineage>
        <taxon>Eukaryota</taxon>
        <taxon>Fungi</taxon>
        <taxon>Fungi incertae sedis</taxon>
        <taxon>Mucoromycota</taxon>
        <taxon>Mucoromycotina</taxon>
        <taxon>Mucoromycetes</taxon>
        <taxon>Mucorales</taxon>
        <taxon>Syncephalastraceae</taxon>
        <taxon>Syncephalastrum</taxon>
    </lineage>
</organism>
<dbReference type="OMA" id="TYLYGYA"/>
<evidence type="ECO:0000313" key="3">
    <source>
        <dbReference type="Proteomes" id="UP000242180"/>
    </source>
</evidence>
<dbReference type="STRING" id="13706.A0A1X2H1N3"/>
<dbReference type="InParanoid" id="A0A1X2H1N3"/>
<sequence length="116" mass="13243">MQTHRRRPSKSILLPRASSASWAQPAHARRPSLTTMAAAENDTHLWGYALLAATAIMFLSTLYAIIGSKFMPDTGVPVLDWIKHDEYYCLLVPITALAAIYFIMWNWMGMKFFRHN</sequence>
<evidence type="ECO:0000313" key="2">
    <source>
        <dbReference type="EMBL" id="ORY91337.1"/>
    </source>
</evidence>